<keyword evidence="1" id="KW-1133">Transmembrane helix</keyword>
<dbReference type="InterPro" id="IPR054331">
    <property type="entry name" value="LiaF_TM"/>
</dbReference>
<dbReference type="AlphaFoldDB" id="A0A1F5E5Z8"/>
<dbReference type="STRING" id="1797472.A2215_02365"/>
<evidence type="ECO:0000259" key="2">
    <source>
        <dbReference type="Pfam" id="PF17115"/>
    </source>
</evidence>
<keyword evidence="1" id="KW-0812">Transmembrane</keyword>
<feature type="domain" description="DUF2154" evidence="2">
    <location>
        <begin position="100"/>
        <end position="187"/>
    </location>
</feature>
<dbReference type="InterPro" id="IPR031346">
    <property type="entry name" value="DUF2154_N"/>
</dbReference>
<evidence type="ECO:0000259" key="3">
    <source>
        <dbReference type="Pfam" id="PF22570"/>
    </source>
</evidence>
<reference evidence="4 5" key="1">
    <citation type="journal article" date="2016" name="Nat. Commun.">
        <title>Thousands of microbial genomes shed light on interconnected biogeochemical processes in an aquifer system.</title>
        <authorList>
            <person name="Anantharaman K."/>
            <person name="Brown C.T."/>
            <person name="Hug L.A."/>
            <person name="Sharon I."/>
            <person name="Castelle C.J."/>
            <person name="Probst A.J."/>
            <person name="Thomas B.C."/>
            <person name="Singh A."/>
            <person name="Wilkins M.J."/>
            <person name="Karaoz U."/>
            <person name="Brodie E.L."/>
            <person name="Williams K.H."/>
            <person name="Hubbard S.S."/>
            <person name="Banfield J.F."/>
        </authorList>
    </citation>
    <scope>NUCLEOTIDE SEQUENCE [LARGE SCALE GENOMIC DNA]</scope>
</reference>
<dbReference type="Proteomes" id="UP000178583">
    <property type="component" value="Unassembled WGS sequence"/>
</dbReference>
<dbReference type="Pfam" id="PF22570">
    <property type="entry name" value="LiaF-TM"/>
    <property type="match status" value="1"/>
</dbReference>
<proteinExistence type="predicted"/>
<evidence type="ECO:0000256" key="1">
    <source>
        <dbReference type="SAM" id="Phobius"/>
    </source>
</evidence>
<evidence type="ECO:0000313" key="4">
    <source>
        <dbReference type="EMBL" id="OGD62736.1"/>
    </source>
</evidence>
<sequence length="296" mass="32668">MNVSKLFWGITILLLGMVFLGVNIGLLPTGIWETLWQFWPLLLVFWGVAILFSRGEKGGWFIAIISILIITLVGTYIWWNSDSISHNRETKIVSEELLRGTQEAKLTVKFGAAELKMQGGSDKLVSGQIDSYSLPDVAREEVNGKPEIVIDQLVRGPRLWGDRGKNNILDLMLSSQVSYDIVLNTGASKINLDLSDVRLGNLDIDCGASSGDITIGRKQAKSKVTIDSGASSFIIKIPKDYGIRVKNDSGLTSNNFSDVGLEKKDDYLMNSSYLTSENQVDLELRTGASSIKIELY</sequence>
<name>A0A1F5E5Z8_9BACT</name>
<feature type="domain" description="LiaF transmembrane" evidence="3">
    <location>
        <begin position="7"/>
        <end position="79"/>
    </location>
</feature>
<feature type="transmembrane region" description="Helical" evidence="1">
    <location>
        <begin position="7"/>
        <end position="28"/>
    </location>
</feature>
<accession>A0A1F5E5Z8</accession>
<gene>
    <name evidence="4" type="ORF">A2215_02365</name>
</gene>
<keyword evidence="1" id="KW-0472">Membrane</keyword>
<feature type="transmembrane region" description="Helical" evidence="1">
    <location>
        <begin position="34"/>
        <end position="52"/>
    </location>
</feature>
<feature type="transmembrane region" description="Helical" evidence="1">
    <location>
        <begin position="59"/>
        <end position="79"/>
    </location>
</feature>
<evidence type="ECO:0000313" key="5">
    <source>
        <dbReference type="Proteomes" id="UP000178583"/>
    </source>
</evidence>
<organism evidence="4 5">
    <name type="scientific">Candidatus Berkelbacteria bacterium RIFOXYA2_FULL_43_10</name>
    <dbReference type="NCBI Taxonomy" id="1797472"/>
    <lineage>
        <taxon>Bacteria</taxon>
        <taxon>Candidatus Berkelbacteria</taxon>
    </lineage>
</organism>
<comment type="caution">
    <text evidence="4">The sequence shown here is derived from an EMBL/GenBank/DDBJ whole genome shotgun (WGS) entry which is preliminary data.</text>
</comment>
<dbReference type="EMBL" id="MEZY01000044">
    <property type="protein sequence ID" value="OGD62736.1"/>
    <property type="molecule type" value="Genomic_DNA"/>
</dbReference>
<protein>
    <submittedName>
        <fullName evidence="4">Uncharacterized protein</fullName>
    </submittedName>
</protein>
<dbReference type="Pfam" id="PF17115">
    <property type="entry name" value="Toast_rack_N"/>
    <property type="match status" value="1"/>
</dbReference>